<keyword evidence="3" id="KW-0804">Transcription</keyword>
<evidence type="ECO:0000313" key="6">
    <source>
        <dbReference type="Proteomes" id="UP000222106"/>
    </source>
</evidence>
<dbReference type="PANTHER" id="PTHR43132:SF2">
    <property type="entry name" value="ARSENICAL RESISTANCE OPERON REPRESSOR ARSR-RELATED"/>
    <property type="match status" value="1"/>
</dbReference>
<organism evidence="5 6">
    <name type="scientific">Georgenia soli</name>
    <dbReference type="NCBI Taxonomy" id="638953"/>
    <lineage>
        <taxon>Bacteria</taxon>
        <taxon>Bacillati</taxon>
        <taxon>Actinomycetota</taxon>
        <taxon>Actinomycetes</taxon>
        <taxon>Micrococcales</taxon>
        <taxon>Bogoriellaceae</taxon>
        <taxon>Georgenia</taxon>
    </lineage>
</organism>
<dbReference type="InterPro" id="IPR036390">
    <property type="entry name" value="WH_DNA-bd_sf"/>
</dbReference>
<dbReference type="SUPFAM" id="SSF46785">
    <property type="entry name" value="Winged helix' DNA-binding domain"/>
    <property type="match status" value="1"/>
</dbReference>
<name>A0A2A9EJ68_9MICO</name>
<dbReference type="NCBIfam" id="NF033788">
    <property type="entry name" value="HTH_metalloreg"/>
    <property type="match status" value="1"/>
</dbReference>
<evidence type="ECO:0000313" key="5">
    <source>
        <dbReference type="EMBL" id="PFG38295.1"/>
    </source>
</evidence>
<evidence type="ECO:0000256" key="2">
    <source>
        <dbReference type="ARBA" id="ARBA00023125"/>
    </source>
</evidence>
<evidence type="ECO:0000259" key="4">
    <source>
        <dbReference type="PROSITE" id="PS50987"/>
    </source>
</evidence>
<dbReference type="InterPro" id="IPR051011">
    <property type="entry name" value="Metal_resp_trans_reg"/>
</dbReference>
<protein>
    <submittedName>
        <fullName evidence="5">ArsR family transcriptional regulator</fullName>
    </submittedName>
</protein>
<dbReference type="InterPro" id="IPR036388">
    <property type="entry name" value="WH-like_DNA-bd_sf"/>
</dbReference>
<dbReference type="AlphaFoldDB" id="A0A2A9EJ68"/>
<dbReference type="EMBL" id="PDJI01000004">
    <property type="protein sequence ID" value="PFG38295.1"/>
    <property type="molecule type" value="Genomic_DNA"/>
</dbReference>
<dbReference type="CDD" id="cd00090">
    <property type="entry name" value="HTH_ARSR"/>
    <property type="match status" value="1"/>
</dbReference>
<accession>A0A2A9EJ68</accession>
<dbReference type="PANTHER" id="PTHR43132">
    <property type="entry name" value="ARSENICAL RESISTANCE OPERON REPRESSOR ARSR-RELATED"/>
    <property type="match status" value="1"/>
</dbReference>
<evidence type="ECO:0000256" key="3">
    <source>
        <dbReference type="ARBA" id="ARBA00023163"/>
    </source>
</evidence>
<proteinExistence type="predicted"/>
<dbReference type="InterPro" id="IPR001845">
    <property type="entry name" value="HTH_ArsR_DNA-bd_dom"/>
</dbReference>
<gene>
    <name evidence="5" type="ORF">ATJ97_0768</name>
</gene>
<dbReference type="RefSeq" id="WP_245862085.1">
    <property type="nucleotide sequence ID" value="NZ_PDJI01000004.1"/>
</dbReference>
<dbReference type="Proteomes" id="UP000222106">
    <property type="component" value="Unassembled WGS sequence"/>
</dbReference>
<keyword evidence="2" id="KW-0238">DNA-binding</keyword>
<dbReference type="PRINTS" id="PR00778">
    <property type="entry name" value="HTHARSR"/>
</dbReference>
<evidence type="ECO:0000256" key="1">
    <source>
        <dbReference type="ARBA" id="ARBA00023015"/>
    </source>
</evidence>
<comment type="caution">
    <text evidence="5">The sequence shown here is derived from an EMBL/GenBank/DDBJ whole genome shotgun (WGS) entry which is preliminary data.</text>
</comment>
<dbReference type="InterPro" id="IPR011991">
    <property type="entry name" value="ArsR-like_HTH"/>
</dbReference>
<keyword evidence="1" id="KW-0805">Transcription regulation</keyword>
<dbReference type="Gene3D" id="1.10.10.10">
    <property type="entry name" value="Winged helix-like DNA-binding domain superfamily/Winged helix DNA-binding domain"/>
    <property type="match status" value="1"/>
</dbReference>
<dbReference type="PROSITE" id="PS50987">
    <property type="entry name" value="HTH_ARSR_2"/>
    <property type="match status" value="1"/>
</dbReference>
<keyword evidence="6" id="KW-1185">Reference proteome</keyword>
<dbReference type="SMART" id="SM00418">
    <property type="entry name" value="HTH_ARSR"/>
    <property type="match status" value="1"/>
</dbReference>
<dbReference type="Pfam" id="PF01022">
    <property type="entry name" value="HTH_5"/>
    <property type="match status" value="1"/>
</dbReference>
<dbReference type="GO" id="GO:0003677">
    <property type="term" value="F:DNA binding"/>
    <property type="evidence" value="ECO:0007669"/>
    <property type="project" value="UniProtKB-KW"/>
</dbReference>
<reference evidence="5 6" key="1">
    <citation type="submission" date="2017-10" db="EMBL/GenBank/DDBJ databases">
        <title>Sequencing the genomes of 1000 actinobacteria strains.</title>
        <authorList>
            <person name="Klenk H.-P."/>
        </authorList>
    </citation>
    <scope>NUCLEOTIDE SEQUENCE [LARGE SCALE GENOMIC DNA]</scope>
    <source>
        <strain evidence="5 6">DSM 21838</strain>
    </source>
</reference>
<sequence>MPQRAAVPIYEIKADLFKALAHPVRVRALELLAEQEQPVSALLADMGIEASHLSQHLAVLRRAGVVTNVRAGNTVTYALADPSVAEMLAAARAFLLHRLDATTGALADLAGGARA</sequence>
<dbReference type="GO" id="GO:0003700">
    <property type="term" value="F:DNA-binding transcription factor activity"/>
    <property type="evidence" value="ECO:0007669"/>
    <property type="project" value="InterPro"/>
</dbReference>
<feature type="domain" description="HTH arsR-type" evidence="4">
    <location>
        <begin position="5"/>
        <end position="99"/>
    </location>
</feature>